<feature type="transmembrane region" description="Helical" evidence="5">
    <location>
        <begin position="23"/>
        <end position="43"/>
    </location>
</feature>
<comment type="subcellular location">
    <subcellularLocation>
        <location evidence="1">Membrane</location>
        <topology evidence="1">Multi-pass membrane protein</topology>
    </subcellularLocation>
</comment>
<dbReference type="AlphaFoldDB" id="A0A380JD95"/>
<evidence type="ECO:0000256" key="2">
    <source>
        <dbReference type="ARBA" id="ARBA00022692"/>
    </source>
</evidence>
<organism evidence="7 8">
    <name type="scientific">Streptococcus downei MFe28</name>
    <dbReference type="NCBI Taxonomy" id="764290"/>
    <lineage>
        <taxon>Bacteria</taxon>
        <taxon>Bacillati</taxon>
        <taxon>Bacillota</taxon>
        <taxon>Bacilli</taxon>
        <taxon>Lactobacillales</taxon>
        <taxon>Streptococcaceae</taxon>
        <taxon>Streptococcus</taxon>
    </lineage>
</organism>
<dbReference type="PANTHER" id="PTHR43027">
    <property type="entry name" value="DOXORUBICIN RESISTANCE ABC TRANSPORTER PERMEASE PROTEIN DRRC-RELATED"/>
    <property type="match status" value="1"/>
</dbReference>
<keyword evidence="8" id="KW-1185">Reference proteome</keyword>
<dbReference type="InterPro" id="IPR047817">
    <property type="entry name" value="ABC2_TM_bact-type"/>
</dbReference>
<feature type="transmembrane region" description="Helical" evidence="5">
    <location>
        <begin position="183"/>
        <end position="206"/>
    </location>
</feature>
<keyword evidence="4 5" id="KW-0472">Membrane</keyword>
<evidence type="ECO:0000256" key="5">
    <source>
        <dbReference type="SAM" id="Phobius"/>
    </source>
</evidence>
<dbReference type="GO" id="GO:0016020">
    <property type="term" value="C:membrane"/>
    <property type="evidence" value="ECO:0007669"/>
    <property type="project" value="UniProtKB-SubCell"/>
</dbReference>
<evidence type="ECO:0000313" key="8">
    <source>
        <dbReference type="Proteomes" id="UP000254082"/>
    </source>
</evidence>
<accession>A0A380JD95</accession>
<dbReference type="Pfam" id="PF12698">
    <property type="entry name" value="ABC2_membrane_3"/>
    <property type="match status" value="1"/>
</dbReference>
<feature type="transmembrane region" description="Helical" evidence="5">
    <location>
        <begin position="265"/>
        <end position="287"/>
    </location>
</feature>
<dbReference type="PROSITE" id="PS51012">
    <property type="entry name" value="ABC_TM2"/>
    <property type="match status" value="1"/>
</dbReference>
<sequence>MNFIKTTGVLSLSLFKRSMRDKIYLFFMIGLPVIFLLVFGTVYNRESVSSWNVAIENNTATPAGKELSKQILKYTLKTKSNKKGFFKEIKVKDRKAAEEKLARGEIDVIVTFPEDFGQISQTNKRPSGQIKILYRSASQSGAVAASVLDKFVTKLDTKLGRESANLTVKTVESNKRGLRQFDYLFAGMLAYTLMSFGLMGLSNALPEDKKTGALKRIHASPVSPAQYMFSYMLAFVGLAAIAFPIMFAIATYLFNWQMVGSWLNLIVFALLSLVMLFSLGLAVGGWAKDDKQASGLSTLVMFPLMFLSGILFPRFMMPEFIQKLTDYIPLTPVNDGIRLIITEDYSLVQVLPQIGLIALFALIIYAIAIKVFRWG</sequence>
<dbReference type="RefSeq" id="WP_003000183.1">
    <property type="nucleotide sequence ID" value="NZ_UHFA01000002.1"/>
</dbReference>
<evidence type="ECO:0000256" key="4">
    <source>
        <dbReference type="ARBA" id="ARBA00023136"/>
    </source>
</evidence>
<reference evidence="7 8" key="1">
    <citation type="submission" date="2018-06" db="EMBL/GenBank/DDBJ databases">
        <authorList>
            <consortium name="Pathogen Informatics"/>
            <person name="Doyle S."/>
        </authorList>
    </citation>
    <scope>NUCLEOTIDE SEQUENCE [LARGE SCALE GENOMIC DNA]</scope>
    <source>
        <strain evidence="8">NCTC 11391</strain>
    </source>
</reference>
<dbReference type="PANTHER" id="PTHR43027:SF2">
    <property type="entry name" value="TRANSPORT PERMEASE PROTEIN"/>
    <property type="match status" value="1"/>
</dbReference>
<keyword evidence="2 5" id="KW-0812">Transmembrane</keyword>
<dbReference type="Gene3D" id="3.40.1710.10">
    <property type="entry name" value="abc type-2 transporter like domain"/>
    <property type="match status" value="1"/>
</dbReference>
<keyword evidence="3 5" id="KW-1133">Transmembrane helix</keyword>
<evidence type="ECO:0000313" key="7">
    <source>
        <dbReference type="EMBL" id="SUN36018.1"/>
    </source>
</evidence>
<name>A0A380JD95_STRDO</name>
<feature type="transmembrane region" description="Helical" evidence="5">
    <location>
        <begin position="354"/>
        <end position="372"/>
    </location>
</feature>
<feature type="domain" description="ABC transmembrane type-2" evidence="6">
    <location>
        <begin position="141"/>
        <end position="375"/>
    </location>
</feature>
<dbReference type="Proteomes" id="UP000254082">
    <property type="component" value="Unassembled WGS sequence"/>
</dbReference>
<proteinExistence type="predicted"/>
<feature type="transmembrane region" description="Helical" evidence="5">
    <location>
        <begin position="227"/>
        <end position="253"/>
    </location>
</feature>
<dbReference type="InterPro" id="IPR013525">
    <property type="entry name" value="ABC2_TM"/>
</dbReference>
<evidence type="ECO:0000259" key="6">
    <source>
        <dbReference type="PROSITE" id="PS51012"/>
    </source>
</evidence>
<feature type="transmembrane region" description="Helical" evidence="5">
    <location>
        <begin position="299"/>
        <end position="317"/>
    </location>
</feature>
<evidence type="ECO:0000256" key="1">
    <source>
        <dbReference type="ARBA" id="ARBA00004141"/>
    </source>
</evidence>
<protein>
    <submittedName>
        <fullName evidence="7">ABC transporter</fullName>
    </submittedName>
</protein>
<dbReference type="GO" id="GO:0140359">
    <property type="term" value="F:ABC-type transporter activity"/>
    <property type="evidence" value="ECO:0007669"/>
    <property type="project" value="InterPro"/>
</dbReference>
<evidence type="ECO:0000256" key="3">
    <source>
        <dbReference type="ARBA" id="ARBA00022989"/>
    </source>
</evidence>
<dbReference type="OrthoDB" id="9788252at2"/>
<dbReference type="InterPro" id="IPR052902">
    <property type="entry name" value="ABC-2_transporter"/>
</dbReference>
<gene>
    <name evidence="7" type="primary">ybhR_2</name>
    <name evidence="7" type="ORF">NCTC11391_01061</name>
</gene>
<dbReference type="EMBL" id="UHFA01000002">
    <property type="protein sequence ID" value="SUN36018.1"/>
    <property type="molecule type" value="Genomic_DNA"/>
</dbReference>